<accession>A0ABN7AHG6</accession>
<organism evidence="14 15">
    <name type="scientific">Nesidiocoris tenuis</name>
    <dbReference type="NCBI Taxonomy" id="355587"/>
    <lineage>
        <taxon>Eukaryota</taxon>
        <taxon>Metazoa</taxon>
        <taxon>Ecdysozoa</taxon>
        <taxon>Arthropoda</taxon>
        <taxon>Hexapoda</taxon>
        <taxon>Insecta</taxon>
        <taxon>Pterygota</taxon>
        <taxon>Neoptera</taxon>
        <taxon>Paraneoptera</taxon>
        <taxon>Hemiptera</taxon>
        <taxon>Heteroptera</taxon>
        <taxon>Panheteroptera</taxon>
        <taxon>Cimicomorpha</taxon>
        <taxon>Miridae</taxon>
        <taxon>Dicyphina</taxon>
        <taxon>Nesidiocoris</taxon>
    </lineage>
</organism>
<keyword evidence="6 10" id="KW-0040">ANK repeat</keyword>
<keyword evidence="3 12" id="KW-0812">Transmembrane</keyword>
<feature type="region of interest" description="Disordered" evidence="11">
    <location>
        <begin position="46"/>
        <end position="82"/>
    </location>
</feature>
<evidence type="ECO:0000313" key="14">
    <source>
        <dbReference type="EMBL" id="BES91488.1"/>
    </source>
</evidence>
<dbReference type="InterPro" id="IPR036770">
    <property type="entry name" value="Ankyrin_rpt-contain_sf"/>
</dbReference>
<dbReference type="SUPFAM" id="SSF48403">
    <property type="entry name" value="Ankyrin repeat"/>
    <property type="match status" value="1"/>
</dbReference>
<evidence type="ECO:0000256" key="3">
    <source>
        <dbReference type="ARBA" id="ARBA00022692"/>
    </source>
</evidence>
<keyword evidence="9" id="KW-0407">Ion channel</keyword>
<evidence type="ECO:0000256" key="8">
    <source>
        <dbReference type="ARBA" id="ARBA00023136"/>
    </source>
</evidence>
<feature type="domain" description="Transient receptor ion channel" evidence="13">
    <location>
        <begin position="253"/>
        <end position="315"/>
    </location>
</feature>
<keyword evidence="7" id="KW-0406">Ion transport</keyword>
<evidence type="ECO:0000259" key="13">
    <source>
        <dbReference type="SMART" id="SM01420"/>
    </source>
</evidence>
<dbReference type="Pfam" id="PF00023">
    <property type="entry name" value="Ank"/>
    <property type="match status" value="1"/>
</dbReference>
<evidence type="ECO:0000256" key="7">
    <source>
        <dbReference type="ARBA" id="ARBA00023065"/>
    </source>
</evidence>
<feature type="transmembrane region" description="Helical" evidence="12">
    <location>
        <begin position="533"/>
        <end position="556"/>
    </location>
</feature>
<protein>
    <submittedName>
        <fullName evidence="14">Transient receptor potential</fullName>
    </submittedName>
</protein>
<sequence>MNYFMLYKLCQLDYAGPTAGGVGPPRESVPSFRNMQHPILHDSVTTRQRTAKPKFGCRSKKKKERKEDMIKSEPNGINSMGPTGSFGQQGAEIMSADIEPHILTPIEKKFLLMAERGNCASVKKLIEDYKDKPEELDINCVDPLNRSALTTAIENENMDLIEILLSNGIKVKDSLLHAIKEQYVEGVEVLLEWEEQIHTEGQPYSWEAVDRSSSNFTPDITPLVLAAQMNNYEIIKILLDRGASLPMPHEIRCACDECLVSREQDSLRHSQSRINAYKALTASSLIALSSRDPLQTAFELSWELRRMARVETEFRAEYNEMRKQVQEFATSLLDHARTSNELEVMLNYDPNAGPLEVWQPGDRQTLERLKLAIKYKQKAFVAHPNVQQLLAAIWYEGLPGFRRKSMAVQLFELAKLGCMFPVYSAIYMLAPKSPTGLFMKKPFVKFIIHSASYSFFLMLNASASQRVETLLLEWFGTDWMRDLVKEWQRRERGSLPGLVESMIIIYVISLIWSETKSLYRDGLLEYISDLWNIVDFITYFFYGIWIFMRATSWYIVQREGSYGVDPYYPREKWDLFDPMLISEGAFAAGMIFSFLKLVHIFSVNPHLGPLQISLGRMIIDIIKFFFIYTLVLFAFGCGLNQLLWYYSVLEKNRCYHTPDGEADFDNQERACQIWRRFSNLFETSQSLFWASFGLVDLMNFELTGIKGFTRFWALLMFGSYSVINIIVLLNMLIAMMSNSYQIISERSDVEWKFARSKLWMSYFEDGDTIPPPFNMLPTVKTLRGVIGCGKALKPSASMQRKSRTFARERHETVMKLLIRRYVTAEQCKRDEFGVTEDDVMEIRQDISTLRFELIDIFSNNGMKTPNVNRREATGKKGRVMERRLAKDFQIGLVEGMINAVVASEPKNVFSKLAKVIGRKTSGKGSKKDWNAMVRQGTVARDPIGTTSEARKKISRQSARRHILEHQNQPLNTMDPEKLVDYNPKLSSVSPATRVAYAKFKINKIKTEFQNKEKGMQSETTSLSGKEETQQSRELQKKESLKKKIPGKNEYVEAGAYSSQDEEQQEQKKDFRSRTPIPEEPDIIIADDVLQIVTEASPTPTASTPSTPTITFDQPTPRPSPELMRRASLSIHDDHLKTPPPKLPRSSSSSSSSPTVTVEIEPEPQSASSPTKIPSPPPTPKHSPRTTSSSTPSPKASPGNWL</sequence>
<evidence type="ECO:0000256" key="4">
    <source>
        <dbReference type="ARBA" id="ARBA00022737"/>
    </source>
</evidence>
<evidence type="ECO:0000256" key="1">
    <source>
        <dbReference type="ARBA" id="ARBA00004141"/>
    </source>
</evidence>
<feature type="region of interest" description="Disordered" evidence="11">
    <location>
        <begin position="1010"/>
        <end position="1201"/>
    </location>
</feature>
<dbReference type="PRINTS" id="PR01097">
    <property type="entry name" value="TRNSRECEPTRP"/>
</dbReference>
<feature type="transmembrane region" description="Helical" evidence="12">
    <location>
        <begin position="580"/>
        <end position="601"/>
    </location>
</feature>
<dbReference type="NCBIfam" id="TIGR00870">
    <property type="entry name" value="trp"/>
    <property type="match status" value="1"/>
</dbReference>
<evidence type="ECO:0000256" key="12">
    <source>
        <dbReference type="SAM" id="Phobius"/>
    </source>
</evidence>
<dbReference type="PANTHER" id="PTHR10117:SF51">
    <property type="entry name" value="TRANSIENT RECEPTOR POTENTIAL PROTEIN"/>
    <property type="match status" value="1"/>
</dbReference>
<feature type="compositionally biased region" description="Basic and acidic residues" evidence="11">
    <location>
        <begin position="1024"/>
        <end position="1038"/>
    </location>
</feature>
<dbReference type="PROSITE" id="PS50297">
    <property type="entry name" value="ANK_REP_REGION"/>
    <property type="match status" value="1"/>
</dbReference>
<dbReference type="EMBL" id="AP028910">
    <property type="protein sequence ID" value="BES91488.1"/>
    <property type="molecule type" value="Genomic_DNA"/>
</dbReference>
<evidence type="ECO:0000256" key="6">
    <source>
        <dbReference type="ARBA" id="ARBA00023043"/>
    </source>
</evidence>
<dbReference type="PANTHER" id="PTHR10117">
    <property type="entry name" value="TRANSIENT RECEPTOR POTENTIAL CHANNEL"/>
    <property type="match status" value="1"/>
</dbReference>
<feature type="compositionally biased region" description="Low complexity" evidence="11">
    <location>
        <begin position="1095"/>
        <end position="1108"/>
    </location>
</feature>
<reference evidence="14 15" key="1">
    <citation type="submission" date="2023-09" db="EMBL/GenBank/DDBJ databases">
        <title>Nesidiocoris tenuis whole genome shotgun sequence.</title>
        <authorList>
            <person name="Shibata T."/>
            <person name="Shimoda M."/>
            <person name="Kobayashi T."/>
            <person name="Uehara T."/>
        </authorList>
    </citation>
    <scope>NUCLEOTIDE SEQUENCE [LARGE SCALE GENOMIC DNA]</scope>
    <source>
        <strain evidence="14 15">Japan</strain>
    </source>
</reference>
<dbReference type="Gene3D" id="1.25.40.20">
    <property type="entry name" value="Ankyrin repeat-containing domain"/>
    <property type="match status" value="1"/>
</dbReference>
<feature type="transmembrane region" description="Helical" evidence="12">
    <location>
        <begin position="711"/>
        <end position="736"/>
    </location>
</feature>
<feature type="compositionally biased region" description="Basic residues" evidence="11">
    <location>
        <begin position="49"/>
        <end position="64"/>
    </location>
</feature>
<dbReference type="SMART" id="SM00248">
    <property type="entry name" value="ANK"/>
    <property type="match status" value="3"/>
</dbReference>
<feature type="transmembrane region" description="Helical" evidence="12">
    <location>
        <begin position="410"/>
        <end position="430"/>
    </location>
</feature>
<evidence type="ECO:0000313" key="15">
    <source>
        <dbReference type="Proteomes" id="UP001307889"/>
    </source>
</evidence>
<feature type="transmembrane region" description="Helical" evidence="12">
    <location>
        <begin position="621"/>
        <end position="646"/>
    </location>
</feature>
<dbReference type="PROSITE" id="PS50088">
    <property type="entry name" value="ANK_REPEAT"/>
    <property type="match status" value="1"/>
</dbReference>
<feature type="compositionally biased region" description="Low complexity" evidence="11">
    <location>
        <begin position="1184"/>
        <end position="1201"/>
    </location>
</feature>
<dbReference type="Pfam" id="PF08344">
    <property type="entry name" value="TRP_2"/>
    <property type="match status" value="1"/>
</dbReference>
<dbReference type="Proteomes" id="UP001307889">
    <property type="component" value="Chromosome 2"/>
</dbReference>
<evidence type="ECO:0000256" key="11">
    <source>
        <dbReference type="SAM" id="MobiDB-lite"/>
    </source>
</evidence>
<dbReference type="InterPro" id="IPR013555">
    <property type="entry name" value="TRP_dom"/>
</dbReference>
<dbReference type="InterPro" id="IPR002153">
    <property type="entry name" value="TRPC_channel"/>
</dbReference>
<comment type="subcellular location">
    <subcellularLocation>
        <location evidence="1">Membrane</location>
        <topology evidence="1">Multi-pass membrane protein</topology>
    </subcellularLocation>
</comment>
<dbReference type="InterPro" id="IPR005821">
    <property type="entry name" value="Ion_trans_dom"/>
</dbReference>
<keyword evidence="15" id="KW-1185">Reference proteome</keyword>
<keyword evidence="14" id="KW-0675">Receptor</keyword>
<evidence type="ECO:0000256" key="5">
    <source>
        <dbReference type="ARBA" id="ARBA00022989"/>
    </source>
</evidence>
<keyword evidence="4" id="KW-0677">Repeat</keyword>
<dbReference type="InterPro" id="IPR002110">
    <property type="entry name" value="Ankyrin_rpt"/>
</dbReference>
<dbReference type="Pfam" id="PF00520">
    <property type="entry name" value="Ion_trans"/>
    <property type="match status" value="1"/>
</dbReference>
<dbReference type="Pfam" id="PF12796">
    <property type="entry name" value="Ank_2"/>
    <property type="match status" value="1"/>
</dbReference>
<proteinExistence type="predicted"/>
<keyword evidence="5 12" id="KW-1133">Transmembrane helix</keyword>
<evidence type="ECO:0000256" key="2">
    <source>
        <dbReference type="ARBA" id="ARBA00022448"/>
    </source>
</evidence>
<keyword evidence="8 12" id="KW-0472">Membrane</keyword>
<evidence type="ECO:0000256" key="9">
    <source>
        <dbReference type="ARBA" id="ARBA00023303"/>
    </source>
</evidence>
<evidence type="ECO:0000256" key="10">
    <source>
        <dbReference type="PROSITE-ProRule" id="PRU00023"/>
    </source>
</evidence>
<dbReference type="CDD" id="cd23650">
    <property type="entry name" value="TRP_CaM_bind1"/>
    <property type="match status" value="1"/>
</dbReference>
<name>A0ABN7AHG6_9HEMI</name>
<keyword evidence="2" id="KW-0813">Transport</keyword>
<feature type="repeat" description="ANK" evidence="10">
    <location>
        <begin position="218"/>
        <end position="250"/>
    </location>
</feature>
<gene>
    <name evidence="14" type="ORF">NTJ_04296</name>
</gene>
<dbReference type="SMART" id="SM01420">
    <property type="entry name" value="TRP_2"/>
    <property type="match status" value="1"/>
</dbReference>
<feature type="transmembrane region" description="Helical" evidence="12">
    <location>
        <begin position="495"/>
        <end position="513"/>
    </location>
</feature>